<protein>
    <recommendedName>
        <fullName evidence="3">CCHC-type domain-containing protein</fullName>
    </recommendedName>
</protein>
<keyword evidence="1" id="KW-0863">Zinc-finger</keyword>
<evidence type="ECO:0000256" key="1">
    <source>
        <dbReference type="PROSITE-ProRule" id="PRU00047"/>
    </source>
</evidence>
<feature type="region of interest" description="Disordered" evidence="2">
    <location>
        <begin position="356"/>
        <end position="417"/>
    </location>
</feature>
<reference evidence="4" key="2">
    <citation type="journal article" date="2015" name="J. Proteomics">
        <title>Sexual differences in the sialomes of the zebra tick, Rhipicephalus pulchellus.</title>
        <authorList>
            <person name="Tan A.W."/>
            <person name="Francischetti I.M."/>
            <person name="Slovak M."/>
            <person name="Kini R.M."/>
            <person name="Ribeiro J.M."/>
        </authorList>
    </citation>
    <scope>NUCLEOTIDE SEQUENCE</scope>
    <source>
        <tissue evidence="4">Salivary gland</tissue>
    </source>
</reference>
<sequence>MADESNQQATTQPPMVIVPTALRQRDPPFFDGTDEQDVEDWLSIFEKVGASNKWDDPSKLQYVSFYLKEVASLWFHNHQVEFNTWSVFKQRIADVFGRPEVRKLRAEQRLRGHARLQGEGFTSYIEDVLDLCKRLNPSMTEADKIKHILKGIDDDAFQMLLAKDPRTVSELATLCQSFDELRKQRVLARRAAVPDEPLAALTLGGEHTTLLSEIKRYVREEVARQLSCLSYLPTREHATEHLAPAIRQVIQEQVSEALPSASQPTPVAAPLSYAAVAATPPRPVPVPAPPPVRAPTMPFPRAQLSYNGNPWRTPDNRPICYFCGYPGHVARLCRRRFAATSAAPRYSDDWFRAQYDARRDPPPQRDRLPGECDPLPDERDRQPAPDYRPYAPRRSASPGRRSQSPMRRRPRPSETEN</sequence>
<dbReference type="AlphaFoldDB" id="L7LY16"/>
<dbReference type="PROSITE" id="PS50158">
    <property type="entry name" value="ZF_CCHC"/>
    <property type="match status" value="1"/>
</dbReference>
<feature type="compositionally biased region" description="Basic and acidic residues" evidence="2">
    <location>
        <begin position="356"/>
        <end position="383"/>
    </location>
</feature>
<name>L7LY16_RHIPC</name>
<evidence type="ECO:0000313" key="4">
    <source>
        <dbReference type="EMBL" id="JAA55749.1"/>
    </source>
</evidence>
<evidence type="ECO:0000259" key="3">
    <source>
        <dbReference type="PROSITE" id="PS50158"/>
    </source>
</evidence>
<dbReference type="GO" id="GO:0003676">
    <property type="term" value="F:nucleic acid binding"/>
    <property type="evidence" value="ECO:0007669"/>
    <property type="project" value="InterPro"/>
</dbReference>
<keyword evidence="1" id="KW-0862">Zinc</keyword>
<proteinExistence type="evidence at transcript level"/>
<dbReference type="EMBL" id="GACK01009285">
    <property type="protein sequence ID" value="JAA55749.1"/>
    <property type="molecule type" value="mRNA"/>
</dbReference>
<feature type="compositionally biased region" description="Low complexity" evidence="2">
    <location>
        <begin position="384"/>
        <end position="405"/>
    </location>
</feature>
<organism evidence="4">
    <name type="scientific">Rhipicephalus pulchellus</name>
    <name type="common">Yellow backed tick</name>
    <name type="synonym">Dermacentor pulchellus</name>
    <dbReference type="NCBI Taxonomy" id="72859"/>
    <lineage>
        <taxon>Eukaryota</taxon>
        <taxon>Metazoa</taxon>
        <taxon>Ecdysozoa</taxon>
        <taxon>Arthropoda</taxon>
        <taxon>Chelicerata</taxon>
        <taxon>Arachnida</taxon>
        <taxon>Acari</taxon>
        <taxon>Parasitiformes</taxon>
        <taxon>Ixodida</taxon>
        <taxon>Ixodoidea</taxon>
        <taxon>Ixodidae</taxon>
        <taxon>Rhipicephalinae</taxon>
        <taxon>Rhipicephalus</taxon>
        <taxon>Rhipicephalus</taxon>
    </lineage>
</organism>
<accession>L7LY16</accession>
<dbReference type="PANTHER" id="PTHR33194">
    <property type="entry name" value="ZINC KNUCKLE DOMAINCONTAINING PROTEIN"/>
    <property type="match status" value="1"/>
</dbReference>
<dbReference type="InterPro" id="IPR001878">
    <property type="entry name" value="Znf_CCHC"/>
</dbReference>
<evidence type="ECO:0000256" key="2">
    <source>
        <dbReference type="SAM" id="MobiDB-lite"/>
    </source>
</evidence>
<dbReference type="PANTHER" id="PTHR33194:SF4">
    <property type="entry name" value="CCHC-TYPE DOMAIN-CONTAINING PROTEIN"/>
    <property type="match status" value="1"/>
</dbReference>
<reference evidence="4" key="1">
    <citation type="submission" date="2012-11" db="EMBL/GenBank/DDBJ databases">
        <authorList>
            <person name="Lucero-Rivera Y.E."/>
            <person name="Tovar-Ramirez D."/>
        </authorList>
    </citation>
    <scope>NUCLEOTIDE SEQUENCE</scope>
    <source>
        <tissue evidence="4">Salivary gland</tissue>
    </source>
</reference>
<feature type="domain" description="CCHC-type" evidence="3">
    <location>
        <begin position="320"/>
        <end position="335"/>
    </location>
</feature>
<keyword evidence="1" id="KW-0479">Metal-binding</keyword>
<dbReference type="GO" id="GO:0008270">
    <property type="term" value="F:zinc ion binding"/>
    <property type="evidence" value="ECO:0007669"/>
    <property type="project" value="UniProtKB-KW"/>
</dbReference>